<dbReference type="Gene3D" id="3.60.15.10">
    <property type="entry name" value="Ribonuclease Z/Hydroxyacylglutathione hydrolase-like"/>
    <property type="match status" value="1"/>
</dbReference>
<reference evidence="3 4" key="1">
    <citation type="submission" date="2020-09" db="EMBL/GenBank/DDBJ databases">
        <authorList>
            <person name="Yoon J.-W."/>
        </authorList>
    </citation>
    <scope>NUCLEOTIDE SEQUENCE [LARGE SCALE GENOMIC DNA]</scope>
    <source>
        <strain evidence="3 4">KMU-140</strain>
    </source>
</reference>
<dbReference type="InterPro" id="IPR006311">
    <property type="entry name" value="TAT_signal"/>
</dbReference>
<dbReference type="Pfam" id="PF12706">
    <property type="entry name" value="Lactamase_B_2"/>
    <property type="match status" value="1"/>
</dbReference>
<name>A0ABR8KV78_9SPHN</name>
<dbReference type="InterPro" id="IPR036866">
    <property type="entry name" value="RibonucZ/Hydroxyglut_hydro"/>
</dbReference>
<sequence>MRLHQIPTRRSFLRQTGAAAIASALVGLPIATGKKRIALDVAKVEYQLYRNATARLHYAGMTFLLDPMLSAKGELPSFAGIAPNPTVELPAPVHDIVADIDAVIVSHLHEDHFDDAAAKILSKDIPLITPRNRAPISPRDPAKTVSHSQRLKDYGFTDVREIDDEDSNSTTFRGVTLTQTWALHGEGKVGELMGGVNGIVLSAPGMPTIYWAGDTILDVVEMDHILSLYKPDIVIAHTGGPVVEALSPEILLMDAAQGAELVEMVSRYNKNAFVIAVHMEALDHCFSSRKDFMAAVAKVDSDIQRRVFAPADGDVINFDWPPA</sequence>
<keyword evidence="1" id="KW-0378">Hydrolase</keyword>
<dbReference type="Proteomes" id="UP000635384">
    <property type="component" value="Unassembled WGS sequence"/>
</dbReference>
<evidence type="ECO:0000259" key="2">
    <source>
        <dbReference type="Pfam" id="PF12706"/>
    </source>
</evidence>
<protein>
    <submittedName>
        <fullName evidence="3">MBL fold metallo-hydrolase</fullName>
    </submittedName>
</protein>
<dbReference type="RefSeq" id="WP_190787631.1">
    <property type="nucleotide sequence ID" value="NZ_JACXLC010000001.1"/>
</dbReference>
<dbReference type="PANTHER" id="PTHR43546">
    <property type="entry name" value="UPF0173 METAL-DEPENDENT HYDROLASE MJ1163-RELATED"/>
    <property type="match status" value="1"/>
</dbReference>
<evidence type="ECO:0000313" key="3">
    <source>
        <dbReference type="EMBL" id="MBD2842141.1"/>
    </source>
</evidence>
<organism evidence="3 4">
    <name type="scientific">Erythrobacter rubeus</name>
    <dbReference type="NCBI Taxonomy" id="2760803"/>
    <lineage>
        <taxon>Bacteria</taxon>
        <taxon>Pseudomonadati</taxon>
        <taxon>Pseudomonadota</taxon>
        <taxon>Alphaproteobacteria</taxon>
        <taxon>Sphingomonadales</taxon>
        <taxon>Erythrobacteraceae</taxon>
        <taxon>Erythrobacter/Porphyrobacter group</taxon>
        <taxon>Erythrobacter</taxon>
    </lineage>
</organism>
<keyword evidence="4" id="KW-1185">Reference proteome</keyword>
<gene>
    <name evidence="3" type="ORF">IB285_07700</name>
</gene>
<feature type="domain" description="Metallo-beta-lactamase" evidence="2">
    <location>
        <begin position="63"/>
        <end position="278"/>
    </location>
</feature>
<evidence type="ECO:0000313" key="4">
    <source>
        <dbReference type="Proteomes" id="UP000635384"/>
    </source>
</evidence>
<dbReference type="PROSITE" id="PS51318">
    <property type="entry name" value="TAT"/>
    <property type="match status" value="1"/>
</dbReference>
<accession>A0ABR8KV78</accession>
<dbReference type="EMBL" id="JACXLC010000001">
    <property type="protein sequence ID" value="MBD2842141.1"/>
    <property type="molecule type" value="Genomic_DNA"/>
</dbReference>
<dbReference type="PANTHER" id="PTHR43546:SF9">
    <property type="entry name" value="L-ASCORBATE-6-PHOSPHATE LACTONASE ULAG-RELATED"/>
    <property type="match status" value="1"/>
</dbReference>
<proteinExistence type="predicted"/>
<comment type="caution">
    <text evidence="3">The sequence shown here is derived from an EMBL/GenBank/DDBJ whole genome shotgun (WGS) entry which is preliminary data.</text>
</comment>
<dbReference type="SUPFAM" id="SSF56281">
    <property type="entry name" value="Metallo-hydrolase/oxidoreductase"/>
    <property type="match status" value="1"/>
</dbReference>
<evidence type="ECO:0000256" key="1">
    <source>
        <dbReference type="ARBA" id="ARBA00022801"/>
    </source>
</evidence>
<dbReference type="InterPro" id="IPR001279">
    <property type="entry name" value="Metallo-B-lactamas"/>
</dbReference>
<dbReference type="InterPro" id="IPR050114">
    <property type="entry name" value="UPF0173_UPF0282_UlaG_hydrolase"/>
</dbReference>